<dbReference type="AlphaFoldDB" id="A0A5B8W8G0"/>
<dbReference type="Proteomes" id="UP000321362">
    <property type="component" value="Chromosome"/>
</dbReference>
<gene>
    <name evidence="1" type="ORF">FSB76_31180</name>
</gene>
<dbReference type="OrthoDB" id="3308423at2"/>
<dbReference type="PANTHER" id="PTHR38792">
    <property type="entry name" value="BNR/ASP-BOX REPEAT DOMAIN PROTEIN (AFU_ORTHOLOGUE AFUA_7G06430)-RELATED"/>
    <property type="match status" value="1"/>
</dbReference>
<protein>
    <submittedName>
        <fullName evidence="1">Exo-alpha-sialidase</fullName>
    </submittedName>
</protein>
<name>A0A5B8W8G0_9SPHI</name>
<evidence type="ECO:0000313" key="1">
    <source>
        <dbReference type="EMBL" id="QEC80204.1"/>
    </source>
</evidence>
<proteinExistence type="predicted"/>
<evidence type="ECO:0000313" key="2">
    <source>
        <dbReference type="Proteomes" id="UP000321362"/>
    </source>
</evidence>
<dbReference type="Gene3D" id="2.120.10.10">
    <property type="match status" value="1"/>
</dbReference>
<keyword evidence="2" id="KW-1185">Reference proteome</keyword>
<dbReference type="EMBL" id="CP042437">
    <property type="protein sequence ID" value="QEC80204.1"/>
    <property type="molecule type" value="Genomic_DNA"/>
</dbReference>
<dbReference type="CDD" id="cd15482">
    <property type="entry name" value="Sialidase_non-viral"/>
    <property type="match status" value="1"/>
</dbReference>
<dbReference type="RefSeq" id="WP_147060531.1">
    <property type="nucleotide sequence ID" value="NZ_CP042437.1"/>
</dbReference>
<accession>A0A5B8W8G0</accession>
<dbReference type="PANTHER" id="PTHR38792:SF3">
    <property type="entry name" value="BNR_ASP-BOX REPEAT DOMAIN PROTEIN (AFU_ORTHOLOGUE AFUA_7G06430)-RELATED"/>
    <property type="match status" value="1"/>
</dbReference>
<dbReference type="KEGG" id="mgk:FSB76_31180"/>
<dbReference type="SUPFAM" id="SSF50939">
    <property type="entry name" value="Sialidases"/>
    <property type="match status" value="1"/>
</dbReference>
<sequence length="387" mass="42493">MMKMGITEIWLAGMLIPLMACGQEKMPVKATDLIDIAWDQSTLKQVSARGGNYARAIQLSNGHLLCVYEGDGGIQSTVSINLGETWLAPVKVASSVPGVNMAVPDILELKDHSLLISYNPRPHKVNGVADTTKRFAIITKKSYDEGKTWTDERLIYQAGYRFEDGCWEPSQLQLPSGEIQLFFSDEGLFTQSNEQNISLFRSYDGGLSWTKKPEVAAFTPGHRDGMPVPVLLKGTSEIVFSIEDNGGGQFKPSIICNTIAQNWQKAVGPGDAERTYALIPRLPQTVYAGAPYLRQLHGGQTILSYQSTQNRDNNGNLACMQVAVGDDHAKNFKNVSTPFNVPLNKHGLWNSLCVLSDDTIIALTSTDAYGSNAIWMIKGHLVNKKLN</sequence>
<reference evidence="1 2" key="1">
    <citation type="journal article" date="2013" name="J. Microbiol.">
        <title>Mucilaginibacter ginsenosidivorax sp. nov., with ginsenoside converting activity isolated from sediment.</title>
        <authorList>
            <person name="Kim J.K."/>
            <person name="Choi T.E."/>
            <person name="Liu Q.M."/>
            <person name="Park H.Y."/>
            <person name="Yi T.H."/>
            <person name="Yoon M.H."/>
            <person name="Kim S.C."/>
            <person name="Im W.T."/>
        </authorList>
    </citation>
    <scope>NUCLEOTIDE SEQUENCE [LARGE SCALE GENOMIC DNA]</scope>
    <source>
        <strain evidence="1 2">KHI28</strain>
    </source>
</reference>
<dbReference type="InterPro" id="IPR036278">
    <property type="entry name" value="Sialidase_sf"/>
</dbReference>
<organism evidence="1 2">
    <name type="scientific">Mucilaginibacter ginsenosidivorax</name>
    <dbReference type="NCBI Taxonomy" id="862126"/>
    <lineage>
        <taxon>Bacteria</taxon>
        <taxon>Pseudomonadati</taxon>
        <taxon>Bacteroidota</taxon>
        <taxon>Sphingobacteriia</taxon>
        <taxon>Sphingobacteriales</taxon>
        <taxon>Sphingobacteriaceae</taxon>
        <taxon>Mucilaginibacter</taxon>
    </lineage>
</organism>